<gene>
    <name evidence="3" type="ORF">BPAE_1310g00010</name>
</gene>
<protein>
    <recommendedName>
        <fullName evidence="2">Retrovirus-related Pol polyprotein from transposon TNT 1-94-like beta-barrel domain-containing protein</fullName>
    </recommendedName>
</protein>
<proteinExistence type="predicted"/>
<feature type="region of interest" description="Disordered" evidence="1">
    <location>
        <begin position="33"/>
        <end position="77"/>
    </location>
</feature>
<dbReference type="Proteomes" id="UP000297910">
    <property type="component" value="Unassembled WGS sequence"/>
</dbReference>
<comment type="caution">
    <text evidence="3">The sequence shown here is derived from an EMBL/GenBank/DDBJ whole genome shotgun (WGS) entry which is preliminary data.</text>
</comment>
<accession>A0A4Z1EBG8</accession>
<feature type="compositionally biased region" description="Low complexity" evidence="1">
    <location>
        <begin position="52"/>
        <end position="76"/>
    </location>
</feature>
<reference evidence="3 4" key="1">
    <citation type="submission" date="2017-12" db="EMBL/GenBank/DDBJ databases">
        <title>Comparative genomics of Botrytis spp.</title>
        <authorList>
            <person name="Valero-Jimenez C.A."/>
            <person name="Tapia P."/>
            <person name="Veloso J."/>
            <person name="Silva-Moreno E."/>
            <person name="Staats M."/>
            <person name="Valdes J.H."/>
            <person name="Van Kan J.A.L."/>
        </authorList>
    </citation>
    <scope>NUCLEOTIDE SEQUENCE [LARGE SCALE GENOMIC DNA]</scope>
    <source>
        <strain evidence="3 4">Bp0003</strain>
    </source>
</reference>
<feature type="compositionally biased region" description="Basic and acidic residues" evidence="1">
    <location>
        <begin position="40"/>
        <end position="51"/>
    </location>
</feature>
<dbReference type="Pfam" id="PF22936">
    <property type="entry name" value="Pol_BBD"/>
    <property type="match status" value="1"/>
</dbReference>
<keyword evidence="4" id="KW-1185">Reference proteome</keyword>
<dbReference type="InterPro" id="IPR054722">
    <property type="entry name" value="PolX-like_BBD"/>
</dbReference>
<name>A0A4Z1EBG8_9HELO</name>
<dbReference type="EMBL" id="PQXI01001307">
    <property type="protein sequence ID" value="TGO08062.1"/>
    <property type="molecule type" value="Genomic_DNA"/>
</dbReference>
<feature type="domain" description="Retrovirus-related Pol polyprotein from transposon TNT 1-94-like beta-barrel" evidence="2">
    <location>
        <begin position="101"/>
        <end position="170"/>
    </location>
</feature>
<organism evidence="3 4">
    <name type="scientific">Botrytis paeoniae</name>
    <dbReference type="NCBI Taxonomy" id="278948"/>
    <lineage>
        <taxon>Eukaryota</taxon>
        <taxon>Fungi</taxon>
        <taxon>Dikarya</taxon>
        <taxon>Ascomycota</taxon>
        <taxon>Pezizomycotina</taxon>
        <taxon>Leotiomycetes</taxon>
        <taxon>Helotiales</taxon>
        <taxon>Sclerotiniaceae</taxon>
        <taxon>Botrytis</taxon>
    </lineage>
</organism>
<evidence type="ECO:0000259" key="2">
    <source>
        <dbReference type="Pfam" id="PF22936"/>
    </source>
</evidence>
<evidence type="ECO:0000256" key="1">
    <source>
        <dbReference type="SAM" id="MobiDB-lite"/>
    </source>
</evidence>
<dbReference type="AlphaFoldDB" id="A0A4Z1EBG8"/>
<sequence>MEFEYRIGPRESIKENALSIKIQSKGFKGKCFNCRKGGHRKADYRKPKKDSNSSNTDSPSTGPLSTPSGGRGLSPRAEQAKTAEISWMANISQKCSQEPIWIVDSGCSRHMTYTKKEFILGAIIKTINKGTIILKIKIEGEIRLTPLTRILYVLGLVGSLILVLQFQDKGLTITTTTSPEKKLLIQYQGVTVGTACRIGHAYTLEGPDQYKINSLKAFKSIEAPKQKDGEL</sequence>
<evidence type="ECO:0000313" key="4">
    <source>
        <dbReference type="Proteomes" id="UP000297910"/>
    </source>
</evidence>
<evidence type="ECO:0000313" key="3">
    <source>
        <dbReference type="EMBL" id="TGO08062.1"/>
    </source>
</evidence>